<keyword evidence="3" id="KW-0288">FMN</keyword>
<dbReference type="PANTHER" id="PTHR42847">
    <property type="entry name" value="ALKANESULFONATE MONOOXYGENASE"/>
    <property type="match status" value="1"/>
</dbReference>
<protein>
    <submittedName>
        <fullName evidence="7">Alkanesulfonate monooxygenase</fullName>
        <ecNumber evidence="7">1.14.14.5</ecNumber>
    </submittedName>
</protein>
<evidence type="ECO:0000313" key="7">
    <source>
        <dbReference type="EMBL" id="OLS62830.1"/>
    </source>
</evidence>
<dbReference type="Pfam" id="PF00296">
    <property type="entry name" value="Bac_luciferase"/>
    <property type="match status" value="1"/>
</dbReference>
<dbReference type="AlphaFoldDB" id="A0A1Q9R5Y9"/>
<gene>
    <name evidence="7" type="primary">ssuD_5</name>
    <name evidence="7" type="ORF">PSEMO_21840</name>
</gene>
<evidence type="ECO:0000259" key="6">
    <source>
        <dbReference type="Pfam" id="PF00296"/>
    </source>
</evidence>
<evidence type="ECO:0000256" key="5">
    <source>
        <dbReference type="ARBA" id="ARBA00023033"/>
    </source>
</evidence>
<evidence type="ECO:0000313" key="8">
    <source>
        <dbReference type="Proteomes" id="UP000186736"/>
    </source>
</evidence>
<dbReference type="Proteomes" id="UP000186736">
    <property type="component" value="Unassembled WGS sequence"/>
</dbReference>
<dbReference type="GO" id="GO:0046306">
    <property type="term" value="P:alkanesulfonate catabolic process"/>
    <property type="evidence" value="ECO:0007669"/>
    <property type="project" value="TreeGrafter"/>
</dbReference>
<name>A0A1Q9R5Y9_PSEPU</name>
<evidence type="ECO:0000256" key="2">
    <source>
        <dbReference type="ARBA" id="ARBA00022630"/>
    </source>
</evidence>
<dbReference type="Gene3D" id="3.20.20.30">
    <property type="entry name" value="Luciferase-like domain"/>
    <property type="match status" value="1"/>
</dbReference>
<dbReference type="OrthoDB" id="7016256at2"/>
<feature type="domain" description="Luciferase-like" evidence="6">
    <location>
        <begin position="16"/>
        <end position="286"/>
    </location>
</feature>
<dbReference type="RefSeq" id="WP_075803125.1">
    <property type="nucleotide sequence ID" value="NZ_MKZO01000017.1"/>
</dbReference>
<keyword evidence="2" id="KW-0285">Flavoprotein</keyword>
<organism evidence="7 8">
    <name type="scientific">Pseudomonas putida</name>
    <name type="common">Arthrobacter siderocapsulatus</name>
    <dbReference type="NCBI Taxonomy" id="303"/>
    <lineage>
        <taxon>Bacteria</taxon>
        <taxon>Pseudomonadati</taxon>
        <taxon>Pseudomonadota</taxon>
        <taxon>Gammaproteobacteria</taxon>
        <taxon>Pseudomonadales</taxon>
        <taxon>Pseudomonadaceae</taxon>
        <taxon>Pseudomonas</taxon>
    </lineage>
</organism>
<comment type="similarity">
    <text evidence="1">Belongs to the SsuD family.</text>
</comment>
<dbReference type="InterPro" id="IPR036661">
    <property type="entry name" value="Luciferase-like_sf"/>
</dbReference>
<evidence type="ECO:0000256" key="3">
    <source>
        <dbReference type="ARBA" id="ARBA00022643"/>
    </source>
</evidence>
<dbReference type="GO" id="GO:0008726">
    <property type="term" value="F:alkanesulfonate monooxygenase activity"/>
    <property type="evidence" value="ECO:0007669"/>
    <property type="project" value="UniProtKB-EC"/>
</dbReference>
<sequence length="323" mass="35712">MALELSWQLPLCTPTPTPGQWIQLAQAVEYAGLDGLWIPGGAPCADSLGVAAALCAHTRHLRLNISVPPEVVLPAALASTLQSLQSISANRVRLHLPDGDRDSLRQAFGEWLNRDQRNERIGEYLEILQRLLRGEDGGFNYTGRYFQLENAGFARRALPAPPLILDDSHDASLIASHADLCLLRSAPPAWLEQEIRRLQGRTGFVCSFGLILGDTEELAWEAAARRFPAPAEPFANAAVRRLTRDRQLEVHPNLLQPGPGQPLYLVGNAQQIATRLGELHGLGIEHIVIQDQPAVAEVLRFGERILPLLQELGLRKERQRHAR</sequence>
<evidence type="ECO:0000256" key="1">
    <source>
        <dbReference type="ARBA" id="ARBA00007044"/>
    </source>
</evidence>
<accession>A0A1Q9R5Y9</accession>
<dbReference type="InterPro" id="IPR011251">
    <property type="entry name" value="Luciferase-like_dom"/>
</dbReference>
<dbReference type="PANTHER" id="PTHR42847:SF4">
    <property type="entry name" value="ALKANESULFONATE MONOOXYGENASE-RELATED"/>
    <property type="match status" value="1"/>
</dbReference>
<keyword evidence="5 7" id="KW-0503">Monooxygenase</keyword>
<dbReference type="EC" id="1.14.14.5" evidence="7"/>
<dbReference type="SUPFAM" id="SSF51679">
    <property type="entry name" value="Bacterial luciferase-like"/>
    <property type="match status" value="1"/>
</dbReference>
<evidence type="ECO:0000256" key="4">
    <source>
        <dbReference type="ARBA" id="ARBA00023002"/>
    </source>
</evidence>
<dbReference type="InterPro" id="IPR050172">
    <property type="entry name" value="SsuD_RutA_monooxygenase"/>
</dbReference>
<comment type="caution">
    <text evidence="7">The sequence shown here is derived from an EMBL/GenBank/DDBJ whole genome shotgun (WGS) entry which is preliminary data.</text>
</comment>
<proteinExistence type="inferred from homology"/>
<dbReference type="EMBL" id="MKZO01000017">
    <property type="protein sequence ID" value="OLS62830.1"/>
    <property type="molecule type" value="Genomic_DNA"/>
</dbReference>
<reference evidence="7 8" key="1">
    <citation type="submission" date="2016-10" db="EMBL/GenBank/DDBJ databases">
        <title>Genome Sequence of Pseudomonas putida GM4FR.</title>
        <authorList>
            <person name="Poehlein A."/>
            <person name="Wemheuer F."/>
            <person name="Hollensteiner J."/>
            <person name="Wemheuer B."/>
        </authorList>
    </citation>
    <scope>NUCLEOTIDE SEQUENCE [LARGE SCALE GENOMIC DNA]</scope>
    <source>
        <strain evidence="7 8">GM4FR</strain>
    </source>
</reference>
<keyword evidence="4 7" id="KW-0560">Oxidoreductase</keyword>